<organism evidence="1 2">
    <name type="scientific">Azospirillum thermophilum</name>
    <dbReference type="NCBI Taxonomy" id="2202148"/>
    <lineage>
        <taxon>Bacteria</taxon>
        <taxon>Pseudomonadati</taxon>
        <taxon>Pseudomonadota</taxon>
        <taxon>Alphaproteobacteria</taxon>
        <taxon>Rhodospirillales</taxon>
        <taxon>Azospirillaceae</taxon>
        <taxon>Azospirillum</taxon>
    </lineage>
</organism>
<accession>A0A2S2CKG5</accession>
<dbReference type="RefSeq" id="WP_109323785.1">
    <property type="nucleotide sequence ID" value="NZ_CP029352.1"/>
</dbReference>
<dbReference type="EMBL" id="CP029352">
    <property type="protein sequence ID" value="AWK84981.1"/>
    <property type="molecule type" value="Genomic_DNA"/>
</dbReference>
<reference evidence="2" key="1">
    <citation type="submission" date="2018-05" db="EMBL/GenBank/DDBJ databases">
        <title>Azospirillum thermophila sp. nov., a novel isolated from hot spring.</title>
        <authorList>
            <person name="Zhao Z."/>
        </authorList>
    </citation>
    <scope>NUCLEOTIDE SEQUENCE [LARGE SCALE GENOMIC DNA]</scope>
    <source>
        <strain evidence="2">CFH 70021</strain>
    </source>
</reference>
<evidence type="ECO:0000313" key="1">
    <source>
        <dbReference type="EMBL" id="AWK84981.1"/>
    </source>
</evidence>
<keyword evidence="2" id="KW-1185">Reference proteome</keyword>
<dbReference type="OrthoDB" id="8392969at2"/>
<evidence type="ECO:0000313" key="2">
    <source>
        <dbReference type="Proteomes" id="UP000245629"/>
    </source>
</evidence>
<dbReference type="Gene3D" id="6.10.10.120">
    <property type="entry name" value="Antitoxin ParD1-like"/>
    <property type="match status" value="1"/>
</dbReference>
<dbReference type="Proteomes" id="UP000245629">
    <property type="component" value="Chromosome 1"/>
</dbReference>
<proteinExistence type="predicted"/>
<sequence>MTVKASISLTDEQEAYARSLVDAGRFPSLSAVLQRGLEMLRTDDEMRQAEIAALRSLIDKRRAGPFVDLDDIEADTRARLEQKRQARAAL</sequence>
<dbReference type="AlphaFoldDB" id="A0A2S2CKG5"/>
<dbReference type="InterPro" id="IPR038296">
    <property type="entry name" value="ParD_sf"/>
</dbReference>
<dbReference type="KEGG" id="azz:DEW08_01210"/>
<name>A0A2S2CKG5_9PROT</name>
<dbReference type="InterPro" id="IPR022789">
    <property type="entry name" value="ParD"/>
</dbReference>
<dbReference type="Pfam" id="PF03693">
    <property type="entry name" value="ParD_antitoxin"/>
    <property type="match status" value="1"/>
</dbReference>
<gene>
    <name evidence="1" type="ORF">DEW08_01210</name>
</gene>
<protein>
    <submittedName>
        <fullName evidence="1">Type II toxin-antitoxin system ParD family antitoxin</fullName>
    </submittedName>
</protein>